<feature type="domain" description="EGF-like" evidence="21">
    <location>
        <begin position="2419"/>
        <end position="2455"/>
    </location>
</feature>
<dbReference type="GO" id="GO:0048018">
    <property type="term" value="F:receptor ligand activity"/>
    <property type="evidence" value="ECO:0007669"/>
    <property type="project" value="UniProtKB-ARBA"/>
</dbReference>
<feature type="disulfide bond" evidence="15">
    <location>
        <begin position="2407"/>
        <end position="2416"/>
    </location>
</feature>
<dbReference type="InterPro" id="IPR036568">
    <property type="entry name" value="GGCT-like_sf"/>
</dbReference>
<feature type="disulfide bond" evidence="15">
    <location>
        <begin position="2331"/>
        <end position="2340"/>
    </location>
</feature>
<feature type="disulfide bond" evidence="15">
    <location>
        <begin position="2483"/>
        <end position="2492"/>
    </location>
</feature>
<dbReference type="InterPro" id="IPR011651">
    <property type="entry name" value="Notch_ligand_N"/>
</dbReference>
<dbReference type="InterPro" id="IPR013024">
    <property type="entry name" value="GGCT-like"/>
</dbReference>
<feature type="disulfide bond" evidence="15">
    <location>
        <begin position="2521"/>
        <end position="2530"/>
    </location>
</feature>
<dbReference type="GO" id="GO:0009952">
    <property type="term" value="P:anterior/posterior pattern specification"/>
    <property type="evidence" value="ECO:0007669"/>
    <property type="project" value="UniProtKB-ARBA"/>
</dbReference>
<feature type="domain" description="EGF-like" evidence="21">
    <location>
        <begin position="2343"/>
        <end position="2379"/>
    </location>
</feature>
<gene>
    <name evidence="24" type="ORF">GEV33_006807</name>
</gene>
<feature type="domain" description="EGF-like" evidence="21">
    <location>
        <begin position="2265"/>
        <end position="2303"/>
    </location>
</feature>
<feature type="domain" description="EGF-like" evidence="21">
    <location>
        <begin position="2305"/>
        <end position="2341"/>
    </location>
</feature>
<keyword evidence="11 15" id="KW-1015">Disulfide bond</keyword>
<evidence type="ECO:0000256" key="20">
    <source>
        <dbReference type="SAM" id="Phobius"/>
    </source>
</evidence>
<evidence type="ECO:0000256" key="11">
    <source>
        <dbReference type="ARBA" id="ARBA00023157"/>
    </source>
</evidence>
<dbReference type="InterPro" id="IPR000152">
    <property type="entry name" value="EGF-type_Asp/Asn_hydroxyl_site"/>
</dbReference>
<dbReference type="SUPFAM" id="SSF110857">
    <property type="entry name" value="Gamma-glutamyl cyclotransferase-like"/>
    <property type="match status" value="1"/>
</dbReference>
<dbReference type="PANTHER" id="PTHR24033:SF151">
    <property type="entry name" value="NOTCH 2"/>
    <property type="match status" value="1"/>
</dbReference>
<dbReference type="InterPro" id="IPR013032">
    <property type="entry name" value="EGF-like_CS"/>
</dbReference>
<dbReference type="Pfam" id="PF00008">
    <property type="entry name" value="EGF"/>
    <property type="match status" value="5"/>
</dbReference>
<keyword evidence="3 17" id="KW-0217">Developmental protein</keyword>
<reference evidence="24" key="1">
    <citation type="journal article" date="2020" name="J Insects Food Feed">
        <title>The yellow mealworm (Tenebrio molitor) genome: a resource for the emerging insects as food and feed industry.</title>
        <authorList>
            <person name="Eriksson T."/>
            <person name="Andere A."/>
            <person name="Kelstrup H."/>
            <person name="Emery V."/>
            <person name="Picard C."/>
        </authorList>
    </citation>
    <scope>NUCLEOTIDE SEQUENCE</scope>
    <source>
        <strain evidence="24">Stoneville</strain>
        <tissue evidence="24">Whole head</tissue>
    </source>
</reference>
<keyword evidence="4 15" id="KW-0245">EGF-like domain</keyword>
<evidence type="ECO:0000259" key="22">
    <source>
        <dbReference type="PROSITE" id="PS50878"/>
    </source>
</evidence>
<evidence type="ECO:0000256" key="2">
    <source>
        <dbReference type="ARBA" id="ARBA00009662"/>
    </source>
</evidence>
<dbReference type="Pfam" id="PF12661">
    <property type="entry name" value="hEGF"/>
    <property type="match status" value="1"/>
</dbReference>
<dbReference type="Pfam" id="PF01414">
    <property type="entry name" value="DSL"/>
    <property type="match status" value="1"/>
</dbReference>
<dbReference type="PANTHER" id="PTHR24033">
    <property type="entry name" value="EGF-LIKE DOMAIN-CONTAINING PROTEIN"/>
    <property type="match status" value="1"/>
</dbReference>
<evidence type="ECO:0000256" key="1">
    <source>
        <dbReference type="ARBA" id="ARBA00004479"/>
    </source>
</evidence>
<feature type="disulfide bond" evidence="15">
    <location>
        <begin position="2369"/>
        <end position="2378"/>
    </location>
</feature>
<comment type="caution">
    <text evidence="15">Lacks conserved residue(s) required for the propagation of feature annotation.</text>
</comment>
<dbReference type="PROSITE" id="PS00010">
    <property type="entry name" value="ASX_HYDROXYL"/>
    <property type="match status" value="2"/>
</dbReference>
<dbReference type="GO" id="GO:0007476">
    <property type="term" value="P:imaginal disc-derived wing morphogenesis"/>
    <property type="evidence" value="ECO:0007669"/>
    <property type="project" value="UniProtKB-ARBA"/>
</dbReference>
<dbReference type="GO" id="GO:0040008">
    <property type="term" value="P:regulation of growth"/>
    <property type="evidence" value="ECO:0007669"/>
    <property type="project" value="UniProtKB-ARBA"/>
</dbReference>
<dbReference type="InterPro" id="IPR000477">
    <property type="entry name" value="RT_dom"/>
</dbReference>
<dbReference type="SUPFAM" id="SSF57196">
    <property type="entry name" value="EGF/Laminin"/>
    <property type="match status" value="4"/>
</dbReference>
<keyword evidence="18" id="KW-0175">Coiled coil</keyword>
<dbReference type="InterPro" id="IPR018097">
    <property type="entry name" value="EGF_Ca-bd_CS"/>
</dbReference>
<evidence type="ECO:0000256" key="10">
    <source>
        <dbReference type="ARBA" id="ARBA00023136"/>
    </source>
</evidence>
<dbReference type="PROSITE" id="PS50878">
    <property type="entry name" value="RT_POL"/>
    <property type="match status" value="1"/>
</dbReference>
<feature type="compositionally biased region" description="Basic and acidic residues" evidence="19">
    <location>
        <begin position="1689"/>
        <end position="1705"/>
    </location>
</feature>
<dbReference type="CDD" id="cd06661">
    <property type="entry name" value="GGCT_like"/>
    <property type="match status" value="1"/>
</dbReference>
<feature type="compositionally biased region" description="Low complexity" evidence="19">
    <location>
        <begin position="88"/>
        <end position="105"/>
    </location>
</feature>
<feature type="disulfide bond" evidence="16">
    <location>
        <begin position="2133"/>
        <end position="2145"/>
    </location>
</feature>
<dbReference type="Pfam" id="PF04752">
    <property type="entry name" value="ChaC"/>
    <property type="match status" value="1"/>
</dbReference>
<dbReference type="GO" id="GO:0071897">
    <property type="term" value="P:DNA biosynthetic process"/>
    <property type="evidence" value="ECO:0007669"/>
    <property type="project" value="UniProtKB-ARBA"/>
</dbReference>
<comment type="catalytic activity">
    <reaction evidence="14">
        <text>glutathione = L-cysteinylglycine + 5-oxo-L-proline</text>
        <dbReference type="Rhea" id="RHEA:47724"/>
        <dbReference type="ChEBI" id="CHEBI:57925"/>
        <dbReference type="ChEBI" id="CHEBI:58402"/>
        <dbReference type="ChEBI" id="CHEBI:61694"/>
        <dbReference type="EC" id="4.3.2.7"/>
    </reaction>
</comment>
<dbReference type="SMART" id="SM00051">
    <property type="entry name" value="DSL"/>
    <property type="match status" value="1"/>
</dbReference>
<dbReference type="GO" id="GO:0046331">
    <property type="term" value="P:lateral inhibition"/>
    <property type="evidence" value="ECO:0007669"/>
    <property type="project" value="UniProtKB-ARBA"/>
</dbReference>
<protein>
    <recommendedName>
        <fullName evidence="17">Delta-like protein</fullName>
    </recommendedName>
</protein>
<feature type="compositionally biased region" description="Basic and acidic residues" evidence="19">
    <location>
        <begin position="269"/>
        <end position="296"/>
    </location>
</feature>
<dbReference type="SUPFAM" id="SSF56672">
    <property type="entry name" value="DNA/RNA polymerases"/>
    <property type="match status" value="1"/>
</dbReference>
<dbReference type="SMART" id="SM00179">
    <property type="entry name" value="EGF_CA"/>
    <property type="match status" value="6"/>
</dbReference>
<dbReference type="InterPro" id="IPR009030">
    <property type="entry name" value="Growth_fac_rcpt_cys_sf"/>
</dbReference>
<dbReference type="GO" id="GO:0005886">
    <property type="term" value="C:plasma membrane"/>
    <property type="evidence" value="ECO:0007669"/>
    <property type="project" value="UniProtKB-ARBA"/>
</dbReference>
<dbReference type="Gene3D" id="3.60.10.10">
    <property type="entry name" value="Endonuclease/exonuclease/phosphatase"/>
    <property type="match status" value="1"/>
</dbReference>
<feature type="coiled-coil region" evidence="18">
    <location>
        <begin position="781"/>
        <end position="885"/>
    </location>
</feature>
<feature type="region of interest" description="Disordered" evidence="19">
    <location>
        <begin position="269"/>
        <end position="313"/>
    </location>
</feature>
<keyword evidence="8" id="KW-0106">Calcium</keyword>
<dbReference type="InterPro" id="IPR001881">
    <property type="entry name" value="EGF-like_Ca-bd_dom"/>
</dbReference>
<keyword evidence="13" id="KW-0456">Lyase</keyword>
<dbReference type="GO" id="GO:0005509">
    <property type="term" value="F:calcium ion binding"/>
    <property type="evidence" value="ECO:0007669"/>
    <property type="project" value="InterPro"/>
</dbReference>
<feature type="compositionally biased region" description="Acidic residues" evidence="19">
    <location>
        <begin position="37"/>
        <end position="52"/>
    </location>
</feature>
<organism evidence="24 25">
    <name type="scientific">Tenebrio molitor</name>
    <name type="common">Yellow mealworm beetle</name>
    <dbReference type="NCBI Taxonomy" id="7067"/>
    <lineage>
        <taxon>Eukaryota</taxon>
        <taxon>Metazoa</taxon>
        <taxon>Ecdysozoa</taxon>
        <taxon>Arthropoda</taxon>
        <taxon>Hexapoda</taxon>
        <taxon>Insecta</taxon>
        <taxon>Pterygota</taxon>
        <taxon>Neoptera</taxon>
        <taxon>Endopterygota</taxon>
        <taxon>Coleoptera</taxon>
        <taxon>Polyphaga</taxon>
        <taxon>Cucujiformia</taxon>
        <taxon>Tenebrionidae</taxon>
        <taxon>Tenebrio</taxon>
    </lineage>
</organism>
<reference evidence="24" key="2">
    <citation type="submission" date="2021-08" db="EMBL/GenBank/DDBJ databases">
        <authorList>
            <person name="Eriksson T."/>
        </authorList>
    </citation>
    <scope>NUCLEOTIDE SEQUENCE</scope>
    <source>
        <strain evidence="24">Stoneville</strain>
        <tissue evidence="24">Whole head</tissue>
    </source>
</reference>
<feature type="coiled-coil region" evidence="18">
    <location>
        <begin position="321"/>
        <end position="387"/>
    </location>
</feature>
<dbReference type="Gene3D" id="2.10.25.140">
    <property type="match status" value="1"/>
</dbReference>
<evidence type="ECO:0000256" key="6">
    <source>
        <dbReference type="ARBA" id="ARBA00022729"/>
    </source>
</evidence>
<evidence type="ECO:0000256" key="15">
    <source>
        <dbReference type="PROSITE-ProRule" id="PRU00076"/>
    </source>
</evidence>
<dbReference type="FunFam" id="2.10.25.140:FF:000001">
    <property type="entry name" value="Delta-like protein"/>
    <property type="match status" value="1"/>
</dbReference>
<dbReference type="Pfam" id="PF21700">
    <property type="entry name" value="EGF_DL_JAG"/>
    <property type="match status" value="1"/>
</dbReference>
<dbReference type="Gene3D" id="3.10.490.10">
    <property type="entry name" value="Gamma-glutamyl cyclotransferase-like"/>
    <property type="match status" value="1"/>
</dbReference>
<evidence type="ECO:0000256" key="8">
    <source>
        <dbReference type="ARBA" id="ARBA00022837"/>
    </source>
</evidence>
<evidence type="ECO:0000256" key="18">
    <source>
        <dbReference type="SAM" id="Coils"/>
    </source>
</evidence>
<dbReference type="GO" id="GO:0005911">
    <property type="term" value="C:cell-cell junction"/>
    <property type="evidence" value="ECO:0007669"/>
    <property type="project" value="UniProtKB-ARBA"/>
</dbReference>
<dbReference type="InterPro" id="IPR000742">
    <property type="entry name" value="EGF"/>
</dbReference>
<dbReference type="FunFam" id="2.10.25.10:FF:000004">
    <property type="entry name" value="Neurogenic locus notch 1"/>
    <property type="match status" value="1"/>
</dbReference>
<dbReference type="FunFam" id="2.10.25.10:FF:000064">
    <property type="entry name" value="Delta-like protein"/>
    <property type="match status" value="1"/>
</dbReference>
<feature type="region of interest" description="Disordered" evidence="19">
    <location>
        <begin position="1"/>
        <end position="195"/>
    </location>
</feature>
<keyword evidence="25" id="KW-1185">Reference proteome</keyword>
<evidence type="ECO:0000256" key="9">
    <source>
        <dbReference type="ARBA" id="ARBA00022989"/>
    </source>
</evidence>
<evidence type="ECO:0000256" key="13">
    <source>
        <dbReference type="ARBA" id="ARBA00023239"/>
    </source>
</evidence>
<evidence type="ECO:0000256" key="17">
    <source>
        <dbReference type="RuleBase" id="RU280815"/>
    </source>
</evidence>
<feature type="domain" description="EGF-like" evidence="21">
    <location>
        <begin position="2495"/>
        <end position="2531"/>
    </location>
</feature>
<keyword evidence="9 17" id="KW-1133">Transmembrane helix</keyword>
<dbReference type="GO" id="GO:0050769">
    <property type="term" value="P:positive regulation of neurogenesis"/>
    <property type="evidence" value="ECO:0007669"/>
    <property type="project" value="UniProtKB-ARBA"/>
</dbReference>
<dbReference type="FunFam" id="2.10.25.10:FF:000247">
    <property type="entry name" value="Delta/notch like EGF repeat containing"/>
    <property type="match status" value="1"/>
</dbReference>
<dbReference type="CDD" id="cd01650">
    <property type="entry name" value="RT_nLTR_like"/>
    <property type="match status" value="1"/>
</dbReference>
<evidence type="ECO:0000256" key="16">
    <source>
        <dbReference type="PROSITE-ProRule" id="PRU00377"/>
    </source>
</evidence>
<evidence type="ECO:0000256" key="5">
    <source>
        <dbReference type="ARBA" id="ARBA00022692"/>
    </source>
</evidence>
<evidence type="ECO:0000259" key="23">
    <source>
        <dbReference type="PROSITE" id="PS51051"/>
    </source>
</evidence>
<dbReference type="PROSITE" id="PS00022">
    <property type="entry name" value="EGF_1"/>
    <property type="match status" value="8"/>
</dbReference>
<accession>A0A8J6HKI9</accession>
<dbReference type="InterPro" id="IPR043502">
    <property type="entry name" value="DNA/RNA_pol_sf"/>
</dbReference>
<sequence>MKKGKSDSNQEANVEDWSSTVDSGPSSPHSVNSPDVLTDDMATESGYGEEDSPITNKYTVYNVYGSTVKPRIPGRGGSRRGRPRGSRRMSSLGRTNNSASSTNTNGDNEFSSNNQSNLSTPISSNFLNVPLGMTTSSGQTPNPAVRRGPGRPRLKPTGPPNTGTRGTYRPRKPARPLPVPLPSDGSNVNCSNSGSNATPSYSTYLYDIPDQQDSGQLYSRKNAKDERGGSNKLFEEGLRLLPLFEGFALSNRGRSSTLYPHARTKDLKFGQAIESERDEDHKRKREEGRESEERINPFRKSKKVERSPVKKEMDEEMKKMLEKIMEDVGEIKKENRKMSRELEQLKSMMREKEEKWEREKMEVKEKMTKLEEKMEEQEKRVRKKNIVVTGLDEEECENEKKLEKWMKAELEVEVRVKEMYKINGGKMIVAELESWGEKRKVMENKRKLREKKGKRVYIEDDMTKKERDTQKKLRTLAKEEREKGLRVKGRKGKTNMERNKGENEQIRIVFWNVAGIKNKENEFWKYLGEFDVVGLVETWVEEKGWERLEKRMPREFEWKCQYAERESKKGRAKGGIIMGVKKGLEEENGSGVKEERGFMERTVKRKQRKWRIVTIYSRSMKETKRIIEERVKEQEEGTLVIGGDFNARIGGKGRRMEEQQATIERRPTKDGIENAEGRELVSLVEERGWDVLNGKCIGDEKGEYTYIGSRGETVIDYVMVNEEAWDKIEEFKVGERVESDHMPLEVRTKGREKERSMKDVKRKIVKNIWTEEGKEKYRARLREAKYEEGEINEKVRELSENVKNATEKKEIEIREKIGLWKNEWWDKECREGKQAARKKLRNWKKEKATKEEYKRARKRYKLVCKEKKEKKRMEEEMKMKGIKTEEEVWRYINRERKKKGEIVSDKITMGEWRKYFSELLGGEENRQEKEKRQHRVGEIEEITREELEQQLRKLKRKKAPGRDGIQNESWIYGTEREVDRLLEIMNGVWKGEGFPQEWKEGIICPIYKKGEKDTASNYRGITLLNTAYKVYAMIVEERLMKEMNERGALPDGQAGFRKDLKAAFDNVERDLLWEYLRKKGINEHLVTKIEEIYEETISRVRVDGRVSECFKTYKGVRQGCPLSPSLFAAFIGDIEEMFRKGQAGGVVVGKEKVWSLAYADDLVVLAREEKGMKEMLGNMEKYMRRKKLTVNVEKSKMMVFRKGGGRRKINEWRWEKDKIEEVKEFKYLGYVMNERNTAAAHVRELVKKANKIIGAVWGIGERKFGHDFRRRIMMFDSLVKSVMMYGAEIWGWREQEGLEGVQGKYLKWVLGVDRETPGYIVMEETKRDGIRIEAGKRAIRFEERLIERGECRILQECLKEKRKEIGKGVWKEREAYFERNGYAGAEIERMREGGRAMTDELVQRDRDVQVQERRTRIRESRYNGKYEKIITDELPKYLGRESRKERVIIARFRCGNEERENKYWNEDRIRVCRMCGEKKETIEHLLNECVELRERDESREEMLNEDGRGIEWMKNVEWRRRTISTRRDDHWAWRVALFRLTELWKRAPTPALGPDPRHYHRLTTFLLSTGTRPDRRYRRVCKEKIGRQMLNLRYQHQYCFETSQPHCVHPRTHQHQSSEYLPAKQHVYGTCELLSHLIFHSFGTHIAFRIGCQVFLFFFEFHLVVGLRGREAEDWLGLGDGTCHRSKQREKTQLDSQRKDMDSPSRSDPLVAVNRMGIYARVFSFPATLHGSGNHVFDVCQVSVRRESAGCRTSGWVTYRRYPRVVGLPPRAAGPRPSIKAGTPGGCPFGGSKLASVVRSSRVSVENSGGSTQYPLERSPPQTRYHTEAGSVTVTVESFSLHLPFVVAGVSRLLRDCYHKEAAEPSFSQRATMSRILTLLVFVVFALHQAESSGVFELRLISFDNEAGKDDLGKCCSGVSGTNSECEGMCRPRFRVCLKEYQVKIDTTSPCTFGDVITTELEPNPGSDTPQNGFENSIALPFPFTWPVSLRREVPVVEPKSDNVVDAGTIYMCHLPRDAGHPYNRSPQDDVPVFHNIHIYFYPFIQSSHRTVAVLQLRRLCFLGTFSLIVEAWHGNQTSHPAVLVSRLTRQRWLDVSDKWTEDVDSSKYSTLKFEYRVTCKAHYYGKGCENLCRPRDDSFGHYSCSPSGERVCLAGWTGDYCTKPRCLPGCDEQHGHCTKPNECRSLSESGSITVVSLVVGSKRKKLCAVQCMRIGPATRRCQSGWEGPLCDQCQRYPGCMHGTCVKPWDCLCDEGWGGLFCNQDLNFCTNHKPCRNGGTCFNTGQGSYTCSCPSGYTGTNCESPLHDCTKTPCLNGGTCNRNSTLNICICPVGHSGPRCESSAKTCDGRPCLNGGSCADTDSGYRCECKPGYGGSECEHQVNSCAPNPCKNDGTCVESTGGFKCICPSGFSGERCEINIDDCLGNPCQNGGTCVDKVNEFRCQCVPGYVGPLCQNRVDYCITKPCANGGTCLQLVNDYKCKCAPGFTGKDCSKEVDECQFEPCQHGGTCVKRVPGFECLCSAGFQGRQCEEVSSSAAPSARVSSESNLTTEHVVVIATVSTFVPLVALVAVGVIVCLKQRRKREKARADEEARLQNEQNTANSSFAKRGAAIAADAHMIKNSWGKCTNNVISSNISSPDDCSVSNISVSECDGFPKPMHQVIDGRPVYSLQRTRSQKQLNTEPGPRASALLAAKLHEPEYEHLKRLSVMSNASAVCGSSDPSLLKRPVEKESNGVYVIEEHFHRPDAISAGLFATEYLGQYCQENRTEMQFFEKTMKLCRPRDRCPVFPLFGKASNKFAHSQETRFSIVKSRLLSTRSLRLQQDNTVRMSDCEFKNKFARFEFVPQNLVAIEQLFLFLSRKYCISFGDMESANGVAVLEDEVFHNETKALWVFAYGSLCWKPGFQFNKAVTGYVQGFHRRFWQGNTTHRGTEDKPGRVATLVENSKGLVYGVAFAISGEAAIPYLSRRECELGGYTSVFTTFYPVNGEPFKVLLYVATSKNPLWLGEAQVSDIANQIVECRGPSGYNVEYVLRLANFMKHHFPDYDDQHLYNLEAEVLKRVEEKNMCLMTLMGDGEGCVTFVKEERRRSVDNADNQERIETFQHTTRVPEKTLRCLNI</sequence>
<dbReference type="PROSITE" id="PS01187">
    <property type="entry name" value="EGF_CA"/>
    <property type="match status" value="1"/>
</dbReference>
<dbReference type="FunFam" id="2.10.25.10:FF:000012">
    <property type="entry name" value="Delta-like protein"/>
    <property type="match status" value="1"/>
</dbReference>
<dbReference type="GO" id="GO:0016318">
    <property type="term" value="P:ommatidial rotation"/>
    <property type="evidence" value="ECO:0007669"/>
    <property type="project" value="UniProtKB-ARBA"/>
</dbReference>
<comment type="similarity">
    <text evidence="2">Belongs to the gamma-glutamylcyclotransferase family. ChaC subfamily.</text>
</comment>
<dbReference type="Pfam" id="PF00078">
    <property type="entry name" value="RVT_1"/>
    <property type="match status" value="1"/>
</dbReference>
<dbReference type="SUPFAM" id="SSF57184">
    <property type="entry name" value="Growth factor receptor domain"/>
    <property type="match status" value="1"/>
</dbReference>
<dbReference type="GO" id="GO:0007411">
    <property type="term" value="P:axon guidance"/>
    <property type="evidence" value="ECO:0007669"/>
    <property type="project" value="UniProtKB-ARBA"/>
</dbReference>
<feature type="compositionally biased region" description="Basic residues" evidence="19">
    <location>
        <begin position="77"/>
        <end position="87"/>
    </location>
</feature>
<feature type="compositionally biased region" description="Basic and acidic residues" evidence="19">
    <location>
        <begin position="304"/>
        <end position="313"/>
    </location>
</feature>
<feature type="domain" description="EGF-like" evidence="21">
    <location>
        <begin position="2457"/>
        <end position="2493"/>
    </location>
</feature>
<dbReference type="FunFam" id="2.10.25.10:FF:000230">
    <property type="entry name" value="Delta-like protein"/>
    <property type="match status" value="1"/>
</dbReference>
<dbReference type="GO" id="GO:0035282">
    <property type="term" value="P:segmentation"/>
    <property type="evidence" value="ECO:0007669"/>
    <property type="project" value="UniProtKB-ARBA"/>
</dbReference>
<feature type="domain" description="EGF-like" evidence="21">
    <location>
        <begin position="2381"/>
        <end position="2417"/>
    </location>
</feature>
<dbReference type="PROSITE" id="PS51051">
    <property type="entry name" value="DSL"/>
    <property type="match status" value="1"/>
</dbReference>
<dbReference type="InterPro" id="IPR036691">
    <property type="entry name" value="Endo/exonu/phosph_ase_sf"/>
</dbReference>
<evidence type="ECO:0000313" key="24">
    <source>
        <dbReference type="EMBL" id="KAH0815983.1"/>
    </source>
</evidence>
<dbReference type="GO" id="GO:0120025">
    <property type="term" value="C:plasma membrane bounded cell projection"/>
    <property type="evidence" value="ECO:0007669"/>
    <property type="project" value="UniProtKB-ARBA"/>
</dbReference>
<dbReference type="Proteomes" id="UP000719412">
    <property type="component" value="Unassembled WGS sequence"/>
</dbReference>
<dbReference type="SUPFAM" id="SSF56219">
    <property type="entry name" value="DNase I-like"/>
    <property type="match status" value="1"/>
</dbReference>
<feature type="transmembrane region" description="Helical" evidence="20">
    <location>
        <begin position="2554"/>
        <end position="2578"/>
    </location>
</feature>
<feature type="compositionally biased region" description="Polar residues" evidence="19">
    <location>
        <begin position="9"/>
        <end position="35"/>
    </location>
</feature>
<evidence type="ECO:0000256" key="12">
    <source>
        <dbReference type="ARBA" id="ARBA00023180"/>
    </source>
</evidence>
<keyword evidence="5 17" id="KW-0812">Transmembrane</keyword>
<comment type="function">
    <text evidence="17">Putative Notch ligand involved in the mediation of Notch signaling.</text>
</comment>
<dbReference type="Gene3D" id="2.60.40.3510">
    <property type="match status" value="2"/>
</dbReference>
<dbReference type="GO" id="GO:0006751">
    <property type="term" value="P:glutathione catabolic process"/>
    <property type="evidence" value="ECO:0007669"/>
    <property type="project" value="InterPro"/>
</dbReference>
<dbReference type="InterPro" id="IPR051830">
    <property type="entry name" value="NOTCH_homolog"/>
</dbReference>
<evidence type="ECO:0000256" key="7">
    <source>
        <dbReference type="ARBA" id="ARBA00022737"/>
    </source>
</evidence>
<evidence type="ECO:0000256" key="3">
    <source>
        <dbReference type="ARBA" id="ARBA00022473"/>
    </source>
</evidence>
<dbReference type="PROSITE" id="PS01186">
    <property type="entry name" value="EGF_2"/>
    <property type="match status" value="7"/>
</dbReference>
<keyword evidence="6 17" id="KW-0732">Signal</keyword>
<feature type="compositionally biased region" description="Polar residues" evidence="19">
    <location>
        <begin position="106"/>
        <end position="142"/>
    </location>
</feature>
<evidence type="ECO:0000313" key="25">
    <source>
        <dbReference type="Proteomes" id="UP000719412"/>
    </source>
</evidence>
<evidence type="ECO:0000256" key="14">
    <source>
        <dbReference type="ARBA" id="ARBA00048073"/>
    </source>
</evidence>
<feature type="disulfide bond" evidence="15">
    <location>
        <begin position="2293"/>
        <end position="2302"/>
    </location>
</feature>
<feature type="domain" description="DSL" evidence="23">
    <location>
        <begin position="2118"/>
        <end position="2162"/>
    </location>
</feature>
<comment type="subcellular location">
    <subcellularLocation>
        <location evidence="1 17">Membrane</location>
        <topology evidence="1 17">Single-pass type I membrane protein</topology>
    </subcellularLocation>
</comment>
<feature type="compositionally biased region" description="Low complexity" evidence="19">
    <location>
        <begin position="183"/>
        <end position="195"/>
    </location>
</feature>
<evidence type="ECO:0000256" key="19">
    <source>
        <dbReference type="SAM" id="MobiDB-lite"/>
    </source>
</evidence>
<keyword evidence="7 17" id="KW-0677">Repeat</keyword>
<dbReference type="GO" id="GO:0120035">
    <property type="term" value="P:regulation of plasma membrane bounded cell projection organization"/>
    <property type="evidence" value="ECO:0007669"/>
    <property type="project" value="UniProtKB-ARBA"/>
</dbReference>
<dbReference type="SMART" id="SM00181">
    <property type="entry name" value="EGF"/>
    <property type="match status" value="9"/>
</dbReference>
<dbReference type="Gene3D" id="2.10.25.10">
    <property type="entry name" value="Laminin"/>
    <property type="match status" value="8"/>
</dbReference>
<feature type="disulfide bond" evidence="16">
    <location>
        <begin position="2153"/>
        <end position="2162"/>
    </location>
</feature>
<dbReference type="CDD" id="cd00054">
    <property type="entry name" value="EGF_CA"/>
    <property type="match status" value="6"/>
</dbReference>
<dbReference type="PROSITE" id="PS50026">
    <property type="entry name" value="EGF_3"/>
    <property type="match status" value="7"/>
</dbReference>
<keyword evidence="10 17" id="KW-0472">Membrane</keyword>
<dbReference type="GO" id="GO:0042063">
    <property type="term" value="P:gliogenesis"/>
    <property type="evidence" value="ECO:0007669"/>
    <property type="project" value="UniProtKB-ARBA"/>
</dbReference>
<dbReference type="InterPro" id="IPR001774">
    <property type="entry name" value="DSL"/>
</dbReference>
<comment type="caution">
    <text evidence="24">The sequence shown here is derived from an EMBL/GenBank/DDBJ whole genome shotgun (WGS) entry which is preliminary data.</text>
</comment>
<dbReference type="FunFam" id="2.10.25.10:FF:000143">
    <property type="entry name" value="Protein crumbs 1"/>
    <property type="match status" value="1"/>
</dbReference>
<dbReference type="InterPro" id="IPR006840">
    <property type="entry name" value="ChaC"/>
</dbReference>
<dbReference type="Pfam" id="PF07657">
    <property type="entry name" value="MNNL"/>
    <property type="match status" value="2"/>
</dbReference>
<feature type="domain" description="Reverse transcriptase" evidence="22">
    <location>
        <begin position="987"/>
        <end position="1232"/>
    </location>
</feature>
<proteinExistence type="inferred from homology"/>
<dbReference type="GO" id="GO:0048056">
    <property type="term" value="P:R3/R4 cell differentiation"/>
    <property type="evidence" value="ECO:0007669"/>
    <property type="project" value="UniProtKB-ARBA"/>
</dbReference>
<feature type="disulfide bond" evidence="15">
    <location>
        <begin position="2445"/>
        <end position="2454"/>
    </location>
</feature>
<evidence type="ECO:0000256" key="4">
    <source>
        <dbReference type="ARBA" id="ARBA00022536"/>
    </source>
</evidence>
<keyword evidence="12" id="KW-0325">Glycoprotein</keyword>
<dbReference type="GO" id="GO:0061928">
    <property type="term" value="F:glutathione specific gamma-glutamylcyclotransferase activity"/>
    <property type="evidence" value="ECO:0007669"/>
    <property type="project" value="UniProtKB-EC"/>
</dbReference>
<dbReference type="GO" id="GO:0007219">
    <property type="term" value="P:Notch signaling pathway"/>
    <property type="evidence" value="ECO:0007669"/>
    <property type="project" value="InterPro"/>
</dbReference>
<dbReference type="EMBL" id="JABDTM020022249">
    <property type="protein sequence ID" value="KAH0815983.1"/>
    <property type="molecule type" value="Genomic_DNA"/>
</dbReference>
<feature type="disulfide bond" evidence="16">
    <location>
        <begin position="2120"/>
        <end position="2129"/>
    </location>
</feature>
<evidence type="ECO:0000259" key="21">
    <source>
        <dbReference type="PROSITE" id="PS50026"/>
    </source>
</evidence>
<name>A0A8J6HKI9_TENMO</name>
<feature type="region of interest" description="Disordered" evidence="19">
    <location>
        <begin position="1686"/>
        <end position="1709"/>
    </location>
</feature>